<reference evidence="1" key="2">
    <citation type="submission" date="2021-04" db="EMBL/GenBank/DDBJ databases">
        <authorList>
            <person name="Gilroy R."/>
        </authorList>
    </citation>
    <scope>NUCLEOTIDE SEQUENCE</scope>
    <source>
        <strain evidence="1">ChiBcec6-4105</strain>
    </source>
</reference>
<protein>
    <submittedName>
        <fullName evidence="1">Uncharacterized protein</fullName>
    </submittedName>
</protein>
<organism evidence="1 2">
    <name type="scientific">Candidatus Blautia avicola</name>
    <dbReference type="NCBI Taxonomy" id="2838483"/>
    <lineage>
        <taxon>Bacteria</taxon>
        <taxon>Bacillati</taxon>
        <taxon>Bacillota</taxon>
        <taxon>Clostridia</taxon>
        <taxon>Lachnospirales</taxon>
        <taxon>Lachnospiraceae</taxon>
        <taxon>Blautia</taxon>
    </lineage>
</organism>
<proteinExistence type="predicted"/>
<dbReference type="Proteomes" id="UP000823892">
    <property type="component" value="Unassembled WGS sequence"/>
</dbReference>
<comment type="caution">
    <text evidence="1">The sequence shown here is derived from an EMBL/GenBank/DDBJ whole genome shotgun (WGS) entry which is preliminary data.</text>
</comment>
<gene>
    <name evidence="1" type="ORF">H9914_14590</name>
</gene>
<name>A0A9D2QV38_9FIRM</name>
<evidence type="ECO:0000313" key="1">
    <source>
        <dbReference type="EMBL" id="HJD30199.1"/>
    </source>
</evidence>
<evidence type="ECO:0000313" key="2">
    <source>
        <dbReference type="Proteomes" id="UP000823892"/>
    </source>
</evidence>
<reference evidence="1" key="1">
    <citation type="journal article" date="2021" name="PeerJ">
        <title>Extensive microbial diversity within the chicken gut microbiome revealed by metagenomics and culture.</title>
        <authorList>
            <person name="Gilroy R."/>
            <person name="Ravi A."/>
            <person name="Getino M."/>
            <person name="Pursley I."/>
            <person name="Horton D.L."/>
            <person name="Alikhan N.F."/>
            <person name="Baker D."/>
            <person name="Gharbi K."/>
            <person name="Hall N."/>
            <person name="Watson M."/>
            <person name="Adriaenssens E.M."/>
            <person name="Foster-Nyarko E."/>
            <person name="Jarju S."/>
            <person name="Secka A."/>
            <person name="Antonio M."/>
            <person name="Oren A."/>
            <person name="Chaudhuri R.R."/>
            <person name="La Ragione R."/>
            <person name="Hildebrand F."/>
            <person name="Pallen M.J."/>
        </authorList>
    </citation>
    <scope>NUCLEOTIDE SEQUENCE</scope>
    <source>
        <strain evidence="1">ChiBcec6-4105</strain>
    </source>
</reference>
<dbReference type="AlphaFoldDB" id="A0A9D2QV38"/>
<accession>A0A9D2QV38</accession>
<sequence length="269" mass="31531">MDFTTDIFSLDKPSSVTFNLVGTRLPNNHDLFFRSKQKELVEQYSAARIFLRETETDDWRHWFNPVEDDVTDKAFKLTFRSHFYETALFYYNAIVDMSWTLCYVSAEFACSQQGKRVDLSGIRPIDEAATLLRSTERNVTSPTAENNPFEYLKMMCPEFIPAFDQIIDFWNDFSDSEIRKRYNFCKHKGRPAYQEIEELSSGRVMGFYVQNKDTGEKIQMASDISDVRYSFSLEDAIVQLVDFDDNKLFPYIRKLIDTLEDILKPSPMI</sequence>
<dbReference type="EMBL" id="DWUY01000317">
    <property type="protein sequence ID" value="HJD30199.1"/>
    <property type="molecule type" value="Genomic_DNA"/>
</dbReference>